<proteinExistence type="predicted"/>
<dbReference type="Proteomes" id="UP000663844">
    <property type="component" value="Unassembled WGS sequence"/>
</dbReference>
<accession>A0A820FGS9</accession>
<name>A0A820FGS9_9BILA</name>
<sequence length="45" mass="5177">MFRAAILLAQRRNMTINGKQIAYHVEETNGRDVIETLDRTCRSIA</sequence>
<feature type="non-terminal residue" evidence="1">
    <location>
        <position position="45"/>
    </location>
</feature>
<evidence type="ECO:0000313" key="2">
    <source>
        <dbReference type="Proteomes" id="UP000663844"/>
    </source>
</evidence>
<dbReference type="EMBL" id="CAJOAZ010013030">
    <property type="protein sequence ID" value="CAF4261425.1"/>
    <property type="molecule type" value="Genomic_DNA"/>
</dbReference>
<organism evidence="1 2">
    <name type="scientific">Adineta steineri</name>
    <dbReference type="NCBI Taxonomy" id="433720"/>
    <lineage>
        <taxon>Eukaryota</taxon>
        <taxon>Metazoa</taxon>
        <taxon>Spiralia</taxon>
        <taxon>Gnathifera</taxon>
        <taxon>Rotifera</taxon>
        <taxon>Eurotatoria</taxon>
        <taxon>Bdelloidea</taxon>
        <taxon>Adinetida</taxon>
        <taxon>Adinetidae</taxon>
        <taxon>Adineta</taxon>
    </lineage>
</organism>
<evidence type="ECO:0000313" key="1">
    <source>
        <dbReference type="EMBL" id="CAF4261425.1"/>
    </source>
</evidence>
<reference evidence="1" key="1">
    <citation type="submission" date="2021-02" db="EMBL/GenBank/DDBJ databases">
        <authorList>
            <person name="Nowell W R."/>
        </authorList>
    </citation>
    <scope>NUCLEOTIDE SEQUENCE</scope>
</reference>
<dbReference type="AlphaFoldDB" id="A0A820FGS9"/>
<protein>
    <submittedName>
        <fullName evidence="1">Uncharacterized protein</fullName>
    </submittedName>
</protein>
<comment type="caution">
    <text evidence="1">The sequence shown here is derived from an EMBL/GenBank/DDBJ whole genome shotgun (WGS) entry which is preliminary data.</text>
</comment>
<feature type="non-terminal residue" evidence="1">
    <location>
        <position position="1"/>
    </location>
</feature>
<gene>
    <name evidence="1" type="ORF">OXD698_LOCUS43997</name>
</gene>